<accession>J7LD64</accession>
<keyword evidence="2" id="KW-0808">Transferase</keyword>
<evidence type="ECO:0000313" key="3">
    <source>
        <dbReference type="Proteomes" id="UP000003779"/>
    </source>
</evidence>
<dbReference type="STRING" id="1205910.B005_1300"/>
<dbReference type="GO" id="GO:0004360">
    <property type="term" value="F:glutamine-fructose-6-phosphate transaminase (isomerizing) activity"/>
    <property type="evidence" value="ECO:0007669"/>
    <property type="project" value="UniProtKB-EC"/>
</dbReference>
<name>J7LD64_NOCAA</name>
<dbReference type="AlphaFoldDB" id="J7LD64"/>
<proteinExistence type="predicted"/>
<evidence type="ECO:0000256" key="1">
    <source>
        <dbReference type="SAM" id="MobiDB-lite"/>
    </source>
</evidence>
<dbReference type="EMBL" id="CP003788">
    <property type="protein sequence ID" value="AFR08769.1"/>
    <property type="molecule type" value="Genomic_DNA"/>
</dbReference>
<dbReference type="Proteomes" id="UP000003779">
    <property type="component" value="Chromosome"/>
</dbReference>
<feature type="region of interest" description="Disordered" evidence="1">
    <location>
        <begin position="62"/>
        <end position="82"/>
    </location>
</feature>
<dbReference type="KEGG" id="nal:B005_1300"/>
<evidence type="ECO:0000313" key="2">
    <source>
        <dbReference type="EMBL" id="AFR08769.1"/>
    </source>
</evidence>
<sequence>MPDAGALAGHGVLFQGLPKVGELARPLLGAQGTVAQDGHTRGVISAVLQPCQAVHDDLERRLRPDVANDSAHGRQRKRKGWANRPTSVSYHCLFSQVTV</sequence>
<protein>
    <submittedName>
        <fullName evidence="2">Glutamine--fructose-6-phosphate transaminase domain protein</fullName>
        <ecNumber evidence="2">2.6.1.16</ecNumber>
    </submittedName>
</protein>
<dbReference type="EC" id="2.6.1.16" evidence="2"/>
<gene>
    <name evidence="2" type="ordered locus">B005_1300</name>
</gene>
<keyword evidence="2" id="KW-0032">Aminotransferase</keyword>
<dbReference type="PATRIC" id="fig|1205910.3.peg.1235"/>
<reference evidence="2 3" key="1">
    <citation type="journal article" date="2012" name="J. Bacteriol.">
        <title>Whole-Genome Sequence of Nocardiopsis alba Strain ATCC BAA-2165, Associated with Honeybees.</title>
        <authorList>
            <person name="Qiao J."/>
            <person name="Chen L."/>
            <person name="Li Y."/>
            <person name="Wang J."/>
            <person name="Zhang W."/>
            <person name="Chen S."/>
        </authorList>
    </citation>
    <scope>NUCLEOTIDE SEQUENCE [LARGE SCALE GENOMIC DNA]</scope>
    <source>
        <strain evidence="3">ATCC BAA-2165 / BE74</strain>
    </source>
</reference>
<reference evidence="3" key="2">
    <citation type="submission" date="2012-08" db="EMBL/GenBank/DDBJ databases">
        <title>Whole-genome sequence of Nocardiopsis alba strain ATCC BAA-2165 associated with honeybees.</title>
        <authorList>
            <person name="Qiao J."/>
            <person name="Chen L."/>
            <person name="Li Y."/>
            <person name="Wang J."/>
            <person name="Zhang W."/>
            <person name="Chen S."/>
        </authorList>
    </citation>
    <scope>NUCLEOTIDE SEQUENCE [LARGE SCALE GENOMIC DNA]</scope>
    <source>
        <strain evidence="3">ATCC BAA-2165 / BE74</strain>
    </source>
</reference>
<dbReference type="HOGENOM" id="CLU_2317410_0_0_11"/>
<organism evidence="2 3">
    <name type="scientific">Nocardiopsis alba (strain ATCC BAA-2165 / BE74)</name>
    <dbReference type="NCBI Taxonomy" id="1205910"/>
    <lineage>
        <taxon>Bacteria</taxon>
        <taxon>Bacillati</taxon>
        <taxon>Actinomycetota</taxon>
        <taxon>Actinomycetes</taxon>
        <taxon>Streptosporangiales</taxon>
        <taxon>Nocardiopsidaceae</taxon>
        <taxon>Nocardiopsis</taxon>
    </lineage>
</organism>